<dbReference type="GO" id="GO:0045938">
    <property type="term" value="P:positive regulation of circadian sleep/wake cycle, sleep"/>
    <property type="evidence" value="ECO:0007669"/>
    <property type="project" value="EnsemblMetazoa"/>
</dbReference>
<dbReference type="GO" id="GO:0005783">
    <property type="term" value="C:endoplasmic reticulum"/>
    <property type="evidence" value="ECO:0007669"/>
    <property type="project" value="EnsemblMetazoa"/>
</dbReference>
<reference evidence="1 2" key="1">
    <citation type="journal article" date="2007" name="Nature">
        <title>Evolution of genes and genomes on the Drosophila phylogeny.</title>
        <authorList>
            <consortium name="Drosophila 12 Genomes Consortium"/>
            <person name="Clark A.G."/>
            <person name="Eisen M.B."/>
            <person name="Smith D.R."/>
            <person name="Bergman C.M."/>
            <person name="Oliver B."/>
            <person name="Markow T.A."/>
            <person name="Kaufman T.C."/>
            <person name="Kellis M."/>
            <person name="Gelbart W."/>
            <person name="Iyer V.N."/>
            <person name="Pollard D.A."/>
            <person name="Sackton T.B."/>
            <person name="Larracuente A.M."/>
            <person name="Singh N.D."/>
            <person name="Abad J.P."/>
            <person name="Abt D.N."/>
            <person name="Adryan B."/>
            <person name="Aguade M."/>
            <person name="Akashi H."/>
            <person name="Anderson W.W."/>
            <person name="Aquadro C.F."/>
            <person name="Ardell D.H."/>
            <person name="Arguello R."/>
            <person name="Artieri C.G."/>
            <person name="Barbash D.A."/>
            <person name="Barker D."/>
            <person name="Barsanti P."/>
            <person name="Batterham P."/>
            <person name="Batzoglou S."/>
            <person name="Begun D."/>
            <person name="Bhutkar A."/>
            <person name="Blanco E."/>
            <person name="Bosak S.A."/>
            <person name="Bradley R.K."/>
            <person name="Brand A.D."/>
            <person name="Brent M.R."/>
            <person name="Brooks A.N."/>
            <person name="Brown R.H."/>
            <person name="Butlin R.K."/>
            <person name="Caggese C."/>
            <person name="Calvi B.R."/>
            <person name="Bernardo de Carvalho A."/>
            <person name="Caspi A."/>
            <person name="Castrezana S."/>
            <person name="Celniker S.E."/>
            <person name="Chang J.L."/>
            <person name="Chapple C."/>
            <person name="Chatterji S."/>
            <person name="Chinwalla A."/>
            <person name="Civetta A."/>
            <person name="Clifton S.W."/>
            <person name="Comeron J.M."/>
            <person name="Costello J.C."/>
            <person name="Coyne J.A."/>
            <person name="Daub J."/>
            <person name="David R.G."/>
            <person name="Delcher A.L."/>
            <person name="Delehaunty K."/>
            <person name="Do C.B."/>
            <person name="Ebling H."/>
            <person name="Edwards K."/>
            <person name="Eickbush T."/>
            <person name="Evans J.D."/>
            <person name="Filipski A."/>
            <person name="Findeiss S."/>
            <person name="Freyhult E."/>
            <person name="Fulton L."/>
            <person name="Fulton R."/>
            <person name="Garcia A.C."/>
            <person name="Gardiner A."/>
            <person name="Garfield D.A."/>
            <person name="Garvin B.E."/>
            <person name="Gibson G."/>
            <person name="Gilbert D."/>
            <person name="Gnerre S."/>
            <person name="Godfrey J."/>
            <person name="Good R."/>
            <person name="Gotea V."/>
            <person name="Gravely B."/>
            <person name="Greenberg A.J."/>
            <person name="Griffiths-Jones S."/>
            <person name="Gross S."/>
            <person name="Guigo R."/>
            <person name="Gustafson E.A."/>
            <person name="Haerty W."/>
            <person name="Hahn M.W."/>
            <person name="Halligan D.L."/>
            <person name="Halpern A.L."/>
            <person name="Halter G.M."/>
            <person name="Han M.V."/>
            <person name="Heger A."/>
            <person name="Hillier L."/>
            <person name="Hinrichs A.S."/>
            <person name="Holmes I."/>
            <person name="Hoskins R.A."/>
            <person name="Hubisz M.J."/>
            <person name="Hultmark D."/>
            <person name="Huntley M.A."/>
            <person name="Jaffe D.B."/>
            <person name="Jagadeeshan S."/>
            <person name="Jeck W.R."/>
            <person name="Johnson J."/>
            <person name="Jones C.D."/>
            <person name="Jordan W.C."/>
            <person name="Karpen G.H."/>
            <person name="Kataoka E."/>
            <person name="Keightley P.D."/>
            <person name="Kheradpour P."/>
            <person name="Kirkness E.F."/>
            <person name="Koerich L.B."/>
            <person name="Kristiansen K."/>
            <person name="Kudrna D."/>
            <person name="Kulathinal R.J."/>
            <person name="Kumar S."/>
            <person name="Kwok R."/>
            <person name="Lander E."/>
            <person name="Langley C.H."/>
            <person name="Lapoint R."/>
            <person name="Lazzaro B.P."/>
            <person name="Lee S.J."/>
            <person name="Levesque L."/>
            <person name="Li R."/>
            <person name="Lin C.F."/>
            <person name="Lin M.F."/>
            <person name="Lindblad-Toh K."/>
            <person name="Llopart A."/>
            <person name="Long M."/>
            <person name="Low L."/>
            <person name="Lozovsky E."/>
            <person name="Lu J."/>
            <person name="Luo M."/>
            <person name="Machado C.A."/>
            <person name="Makalowski W."/>
            <person name="Marzo M."/>
            <person name="Matsuda M."/>
            <person name="Matzkin L."/>
            <person name="McAllister B."/>
            <person name="McBride C.S."/>
            <person name="McKernan B."/>
            <person name="McKernan K."/>
            <person name="Mendez-Lago M."/>
            <person name="Minx P."/>
            <person name="Mollenhauer M.U."/>
            <person name="Montooth K."/>
            <person name="Mount S.M."/>
            <person name="Mu X."/>
            <person name="Myers E."/>
            <person name="Negre B."/>
            <person name="Newfeld S."/>
            <person name="Nielsen R."/>
            <person name="Noor M.A."/>
            <person name="O'Grady P."/>
            <person name="Pachter L."/>
            <person name="Papaceit M."/>
            <person name="Parisi M.J."/>
            <person name="Parisi M."/>
            <person name="Parts L."/>
            <person name="Pedersen J.S."/>
            <person name="Pesole G."/>
            <person name="Phillippy A.M."/>
            <person name="Ponting C.P."/>
            <person name="Pop M."/>
            <person name="Porcelli D."/>
            <person name="Powell J.R."/>
            <person name="Prohaska S."/>
            <person name="Pruitt K."/>
            <person name="Puig M."/>
            <person name="Quesneville H."/>
            <person name="Ram K.R."/>
            <person name="Rand D."/>
            <person name="Rasmussen M.D."/>
            <person name="Reed L.K."/>
            <person name="Reenan R."/>
            <person name="Reily A."/>
            <person name="Remington K.A."/>
            <person name="Rieger T.T."/>
            <person name="Ritchie M.G."/>
            <person name="Robin C."/>
            <person name="Rogers Y.H."/>
            <person name="Rohde C."/>
            <person name="Rozas J."/>
            <person name="Rubenfield M.J."/>
            <person name="Ruiz A."/>
            <person name="Russo S."/>
            <person name="Salzberg S.L."/>
            <person name="Sanchez-Gracia A."/>
            <person name="Saranga D.J."/>
            <person name="Sato H."/>
            <person name="Schaeffer S.W."/>
            <person name="Schatz M.C."/>
            <person name="Schlenke T."/>
            <person name="Schwartz R."/>
            <person name="Segarra C."/>
            <person name="Singh R.S."/>
            <person name="Sirot L."/>
            <person name="Sirota M."/>
            <person name="Sisneros N.B."/>
            <person name="Smith C.D."/>
            <person name="Smith T.F."/>
            <person name="Spieth J."/>
            <person name="Stage D.E."/>
            <person name="Stark A."/>
            <person name="Stephan W."/>
            <person name="Strausberg R.L."/>
            <person name="Strempel S."/>
            <person name="Sturgill D."/>
            <person name="Sutton G."/>
            <person name="Sutton G.G."/>
            <person name="Tao W."/>
            <person name="Teichmann S."/>
            <person name="Tobari Y.N."/>
            <person name="Tomimura Y."/>
            <person name="Tsolas J.M."/>
            <person name="Valente V.L."/>
            <person name="Venter E."/>
            <person name="Venter J.C."/>
            <person name="Vicario S."/>
            <person name="Vieira F.G."/>
            <person name="Vilella A.J."/>
            <person name="Villasante A."/>
            <person name="Walenz B."/>
            <person name="Wang J."/>
            <person name="Wasserman M."/>
            <person name="Watts T."/>
            <person name="Wilson D."/>
            <person name="Wilson R.K."/>
            <person name="Wing R.A."/>
            <person name="Wolfner M.F."/>
            <person name="Wong A."/>
            <person name="Wong G.K."/>
            <person name="Wu C.I."/>
            <person name="Wu G."/>
            <person name="Yamamoto D."/>
            <person name="Yang H.P."/>
            <person name="Yang S.P."/>
            <person name="Yorke J.A."/>
            <person name="Yoshida K."/>
            <person name="Zdobnov E."/>
            <person name="Zhang P."/>
            <person name="Zhang Y."/>
            <person name="Zimin A.V."/>
            <person name="Baldwin J."/>
            <person name="Abdouelleil A."/>
            <person name="Abdulkadir J."/>
            <person name="Abebe A."/>
            <person name="Abera B."/>
            <person name="Abreu J."/>
            <person name="Acer S.C."/>
            <person name="Aftuck L."/>
            <person name="Alexander A."/>
            <person name="An P."/>
            <person name="Anderson E."/>
            <person name="Anderson S."/>
            <person name="Arachi H."/>
            <person name="Azer M."/>
            <person name="Bachantsang P."/>
            <person name="Barry A."/>
            <person name="Bayul T."/>
            <person name="Berlin A."/>
            <person name="Bessette D."/>
            <person name="Bloom T."/>
            <person name="Blye J."/>
            <person name="Boguslavskiy L."/>
            <person name="Bonnet C."/>
            <person name="Boukhgalter B."/>
            <person name="Bourzgui I."/>
            <person name="Brown A."/>
            <person name="Cahill P."/>
            <person name="Channer S."/>
            <person name="Cheshatsang Y."/>
            <person name="Chuda L."/>
            <person name="Citroen M."/>
            <person name="Collymore A."/>
            <person name="Cooke P."/>
            <person name="Costello M."/>
            <person name="D'Aco K."/>
            <person name="Daza R."/>
            <person name="De Haan G."/>
            <person name="DeGray S."/>
            <person name="DeMaso C."/>
            <person name="Dhargay N."/>
            <person name="Dooley K."/>
            <person name="Dooley E."/>
            <person name="Doricent M."/>
            <person name="Dorje P."/>
            <person name="Dorjee K."/>
            <person name="Dupes A."/>
            <person name="Elong R."/>
            <person name="Falk J."/>
            <person name="Farina A."/>
            <person name="Faro S."/>
            <person name="Ferguson D."/>
            <person name="Fisher S."/>
            <person name="Foley C.D."/>
            <person name="Franke A."/>
            <person name="Friedrich D."/>
            <person name="Gadbois L."/>
            <person name="Gearin G."/>
            <person name="Gearin C.R."/>
            <person name="Giannoukos G."/>
            <person name="Goode T."/>
            <person name="Graham J."/>
            <person name="Grandbois E."/>
            <person name="Grewal S."/>
            <person name="Gyaltsen K."/>
            <person name="Hafez N."/>
            <person name="Hagos B."/>
            <person name="Hall J."/>
            <person name="Henson C."/>
            <person name="Hollinger A."/>
            <person name="Honan T."/>
            <person name="Huard M.D."/>
            <person name="Hughes L."/>
            <person name="Hurhula B."/>
            <person name="Husby M.E."/>
            <person name="Kamat A."/>
            <person name="Kanga B."/>
            <person name="Kashin S."/>
            <person name="Khazanovich D."/>
            <person name="Kisner P."/>
            <person name="Lance K."/>
            <person name="Lara M."/>
            <person name="Lee W."/>
            <person name="Lennon N."/>
            <person name="Letendre F."/>
            <person name="LeVine R."/>
            <person name="Lipovsky A."/>
            <person name="Liu X."/>
            <person name="Liu J."/>
            <person name="Liu S."/>
            <person name="Lokyitsang T."/>
            <person name="Lokyitsang Y."/>
            <person name="Lubonja R."/>
            <person name="Lui A."/>
            <person name="MacDonald P."/>
            <person name="Magnisalis V."/>
            <person name="Maru K."/>
            <person name="Matthews C."/>
            <person name="McCusker W."/>
            <person name="McDonough S."/>
            <person name="Mehta T."/>
            <person name="Meldrim J."/>
            <person name="Meneus L."/>
            <person name="Mihai O."/>
            <person name="Mihalev A."/>
            <person name="Mihova T."/>
            <person name="Mittelman R."/>
            <person name="Mlenga V."/>
            <person name="Montmayeur A."/>
            <person name="Mulrain L."/>
            <person name="Navidi A."/>
            <person name="Naylor J."/>
            <person name="Negash T."/>
            <person name="Nguyen T."/>
            <person name="Nguyen N."/>
            <person name="Nicol R."/>
            <person name="Norbu C."/>
            <person name="Norbu N."/>
            <person name="Novod N."/>
            <person name="O'Neill B."/>
            <person name="Osman S."/>
            <person name="Markiewicz E."/>
            <person name="Oyono O.L."/>
            <person name="Patti C."/>
            <person name="Phunkhang P."/>
            <person name="Pierre F."/>
            <person name="Priest M."/>
            <person name="Raghuraman S."/>
            <person name="Rege F."/>
            <person name="Reyes R."/>
            <person name="Rise C."/>
            <person name="Rogov P."/>
            <person name="Ross K."/>
            <person name="Ryan E."/>
            <person name="Settipalli S."/>
            <person name="Shea T."/>
            <person name="Sherpa N."/>
            <person name="Shi L."/>
            <person name="Shih D."/>
            <person name="Sparrow T."/>
            <person name="Spaulding J."/>
            <person name="Stalker J."/>
            <person name="Stange-Thomann N."/>
            <person name="Stavropoulos S."/>
            <person name="Stone C."/>
            <person name="Strader C."/>
            <person name="Tesfaye S."/>
            <person name="Thomson T."/>
            <person name="Thoulutsang Y."/>
            <person name="Thoulutsang D."/>
            <person name="Topham K."/>
            <person name="Topping I."/>
            <person name="Tsamla T."/>
            <person name="Vassiliev H."/>
            <person name="Vo A."/>
            <person name="Wangchuk T."/>
            <person name="Wangdi T."/>
            <person name="Weiand M."/>
            <person name="Wilkinson J."/>
            <person name="Wilson A."/>
            <person name="Yadav S."/>
            <person name="Young G."/>
            <person name="Yu Q."/>
            <person name="Zembek L."/>
            <person name="Zhong D."/>
            <person name="Zimmer A."/>
            <person name="Zwirko Z."/>
            <person name="Jaffe D.B."/>
            <person name="Alvarez P."/>
            <person name="Brockman W."/>
            <person name="Butler J."/>
            <person name="Chin C."/>
            <person name="Gnerre S."/>
            <person name="Grabherr M."/>
            <person name="Kleber M."/>
            <person name="Mauceli E."/>
            <person name="MacCallum I."/>
        </authorList>
    </citation>
    <scope>NUCLEOTIDE SEQUENCE [LARGE SCALE GENOMIC DNA]</scope>
    <source>
        <strain evidence="2">MSH-3 / Tucson 14011-0111.49</strain>
    </source>
</reference>
<gene>
    <name evidence="1" type="primary">Dper\GL25968</name>
    <name evidence="1" type="ORF">Dper_GL25968</name>
</gene>
<dbReference type="PhylomeDB" id="B4GJX9"/>
<dbReference type="HOGENOM" id="CLU_2063919_0_0_1"/>
<dbReference type="OMA" id="HSAMLQE"/>
<proteinExistence type="predicted"/>
<evidence type="ECO:0000313" key="1">
    <source>
        <dbReference type="EMBL" id="EDW36945.1"/>
    </source>
</evidence>
<dbReference type="GO" id="GO:0048149">
    <property type="term" value="P:behavioral response to ethanol"/>
    <property type="evidence" value="ECO:0007669"/>
    <property type="project" value="EnsemblMetazoa"/>
</dbReference>
<dbReference type="GO" id="GO:0040012">
    <property type="term" value="P:regulation of locomotion"/>
    <property type="evidence" value="ECO:0007669"/>
    <property type="project" value="EnsemblMetazoa"/>
</dbReference>
<dbReference type="OrthoDB" id="9983798at2759"/>
<dbReference type="eggNOG" id="ENOG502T8Q4">
    <property type="taxonomic scope" value="Eukaryota"/>
</dbReference>
<organism evidence="2">
    <name type="scientific">Drosophila persimilis</name>
    <name type="common">Fruit fly</name>
    <dbReference type="NCBI Taxonomy" id="7234"/>
    <lineage>
        <taxon>Eukaryota</taxon>
        <taxon>Metazoa</taxon>
        <taxon>Ecdysozoa</taxon>
        <taxon>Arthropoda</taxon>
        <taxon>Hexapoda</taxon>
        <taxon>Insecta</taxon>
        <taxon>Pterygota</taxon>
        <taxon>Neoptera</taxon>
        <taxon>Endopterygota</taxon>
        <taxon>Diptera</taxon>
        <taxon>Brachycera</taxon>
        <taxon>Muscomorpha</taxon>
        <taxon>Ephydroidea</taxon>
        <taxon>Drosophilidae</taxon>
        <taxon>Drosophila</taxon>
        <taxon>Sophophora</taxon>
    </lineage>
</organism>
<dbReference type="EMBL" id="CH479184">
    <property type="protein sequence ID" value="EDW36945.1"/>
    <property type="molecule type" value="Genomic_DNA"/>
</dbReference>
<dbReference type="GO" id="GO:0030425">
    <property type="term" value="C:dendrite"/>
    <property type="evidence" value="ECO:0007669"/>
    <property type="project" value="EnsemblMetazoa"/>
</dbReference>
<evidence type="ECO:0000313" key="2">
    <source>
        <dbReference type="Proteomes" id="UP000008744"/>
    </source>
</evidence>
<accession>B4GJX9</accession>
<protein>
    <submittedName>
        <fullName evidence="1">GL25968</fullName>
    </submittedName>
</protein>
<dbReference type="AlphaFoldDB" id="B4GJX9"/>
<dbReference type="Proteomes" id="UP000008744">
    <property type="component" value="Unassembled WGS sequence"/>
</dbReference>
<keyword evidence="2" id="KW-1185">Reference proteome</keyword>
<sequence>MASKTTTTSSTTTTTTTSATTTSKRYLSNFLMAEAESTLSNVTSIHTQLQSSLYETQNTAQLKALDKHSALLQELHQRQAAPRRRSSSSVAASEAAVAAAAAAEAAEAASGGGAKTATILVSKSKTKTGLPLLLKNSINN</sequence>
<name>B4GJX9_DROPE</name>